<accession>A0A9J6ENH1</accession>
<reference evidence="2" key="1">
    <citation type="journal article" date="2020" name="Cell">
        <title>Large-Scale Comparative Analyses of Tick Genomes Elucidate Their Genetic Diversity and Vector Capacities.</title>
        <authorList>
            <consortium name="Tick Genome and Microbiome Consortium (TIGMIC)"/>
            <person name="Jia N."/>
            <person name="Wang J."/>
            <person name="Shi W."/>
            <person name="Du L."/>
            <person name="Sun Y."/>
            <person name="Zhan W."/>
            <person name="Jiang J.F."/>
            <person name="Wang Q."/>
            <person name="Zhang B."/>
            <person name="Ji P."/>
            <person name="Bell-Sakyi L."/>
            <person name="Cui X.M."/>
            <person name="Yuan T.T."/>
            <person name="Jiang B.G."/>
            <person name="Yang W.F."/>
            <person name="Lam T.T."/>
            <person name="Chang Q.C."/>
            <person name="Ding S.J."/>
            <person name="Wang X.J."/>
            <person name="Zhu J.G."/>
            <person name="Ruan X.D."/>
            <person name="Zhao L."/>
            <person name="Wei J.T."/>
            <person name="Ye R.Z."/>
            <person name="Que T.C."/>
            <person name="Du C.H."/>
            <person name="Zhou Y.H."/>
            <person name="Cheng J.X."/>
            <person name="Dai P.F."/>
            <person name="Guo W.B."/>
            <person name="Han X.H."/>
            <person name="Huang E.J."/>
            <person name="Li L.F."/>
            <person name="Wei W."/>
            <person name="Gao Y.C."/>
            <person name="Liu J.Z."/>
            <person name="Shao H.Z."/>
            <person name="Wang X."/>
            <person name="Wang C.C."/>
            <person name="Yang T.C."/>
            <person name="Huo Q.B."/>
            <person name="Li W."/>
            <person name="Chen H.Y."/>
            <person name="Chen S.E."/>
            <person name="Zhou L.G."/>
            <person name="Ni X.B."/>
            <person name="Tian J.H."/>
            <person name="Sheng Y."/>
            <person name="Liu T."/>
            <person name="Pan Y.S."/>
            <person name="Xia L.Y."/>
            <person name="Li J."/>
            <person name="Zhao F."/>
            <person name="Cao W.C."/>
        </authorList>
    </citation>
    <scope>NUCLEOTIDE SEQUENCE</scope>
    <source>
        <strain evidence="2">Rmic-2018</strain>
    </source>
</reference>
<organism evidence="2 3">
    <name type="scientific">Rhipicephalus microplus</name>
    <name type="common">Cattle tick</name>
    <name type="synonym">Boophilus microplus</name>
    <dbReference type="NCBI Taxonomy" id="6941"/>
    <lineage>
        <taxon>Eukaryota</taxon>
        <taxon>Metazoa</taxon>
        <taxon>Ecdysozoa</taxon>
        <taxon>Arthropoda</taxon>
        <taxon>Chelicerata</taxon>
        <taxon>Arachnida</taxon>
        <taxon>Acari</taxon>
        <taxon>Parasitiformes</taxon>
        <taxon>Ixodida</taxon>
        <taxon>Ixodoidea</taxon>
        <taxon>Ixodidae</taxon>
        <taxon>Rhipicephalinae</taxon>
        <taxon>Rhipicephalus</taxon>
        <taxon>Boophilus</taxon>
    </lineage>
</organism>
<feature type="region of interest" description="Disordered" evidence="1">
    <location>
        <begin position="105"/>
        <end position="155"/>
    </location>
</feature>
<comment type="caution">
    <text evidence="2">The sequence shown here is derived from an EMBL/GenBank/DDBJ whole genome shotgun (WGS) entry which is preliminary data.</text>
</comment>
<gene>
    <name evidence="2" type="ORF">HPB51_015523</name>
</gene>
<reference evidence="2" key="2">
    <citation type="submission" date="2021-09" db="EMBL/GenBank/DDBJ databases">
        <authorList>
            <person name="Jia N."/>
            <person name="Wang J."/>
            <person name="Shi W."/>
            <person name="Du L."/>
            <person name="Sun Y."/>
            <person name="Zhan W."/>
            <person name="Jiang J."/>
            <person name="Wang Q."/>
            <person name="Zhang B."/>
            <person name="Ji P."/>
            <person name="Sakyi L.B."/>
            <person name="Cui X."/>
            <person name="Yuan T."/>
            <person name="Jiang B."/>
            <person name="Yang W."/>
            <person name="Lam T.T.-Y."/>
            <person name="Chang Q."/>
            <person name="Ding S."/>
            <person name="Wang X."/>
            <person name="Zhu J."/>
            <person name="Ruan X."/>
            <person name="Zhao L."/>
            <person name="Wei J."/>
            <person name="Que T."/>
            <person name="Du C."/>
            <person name="Cheng J."/>
            <person name="Dai P."/>
            <person name="Han X."/>
            <person name="Huang E."/>
            <person name="Gao Y."/>
            <person name="Liu J."/>
            <person name="Shao H."/>
            <person name="Ye R."/>
            <person name="Li L."/>
            <person name="Wei W."/>
            <person name="Wang X."/>
            <person name="Wang C."/>
            <person name="Huo Q."/>
            <person name="Li W."/>
            <person name="Guo W."/>
            <person name="Chen H."/>
            <person name="Chen S."/>
            <person name="Zhou L."/>
            <person name="Zhou L."/>
            <person name="Ni X."/>
            <person name="Tian J."/>
            <person name="Zhou Y."/>
            <person name="Sheng Y."/>
            <person name="Liu T."/>
            <person name="Pan Y."/>
            <person name="Xia L."/>
            <person name="Li J."/>
            <person name="Zhao F."/>
            <person name="Cao W."/>
        </authorList>
    </citation>
    <scope>NUCLEOTIDE SEQUENCE</scope>
    <source>
        <strain evidence="2">Rmic-2018</strain>
        <tissue evidence="2">Larvae</tissue>
    </source>
</reference>
<dbReference type="Proteomes" id="UP000821866">
    <property type="component" value="Chromosome 11"/>
</dbReference>
<name>A0A9J6ENH1_RHIMP</name>
<evidence type="ECO:0000256" key="1">
    <source>
        <dbReference type="SAM" id="MobiDB-lite"/>
    </source>
</evidence>
<dbReference type="EMBL" id="JABSTU010000003">
    <property type="protein sequence ID" value="KAH8035993.1"/>
    <property type="molecule type" value="Genomic_DNA"/>
</dbReference>
<dbReference type="AlphaFoldDB" id="A0A9J6ENH1"/>
<evidence type="ECO:0000313" key="3">
    <source>
        <dbReference type="Proteomes" id="UP000821866"/>
    </source>
</evidence>
<keyword evidence="3" id="KW-1185">Reference proteome</keyword>
<protein>
    <submittedName>
        <fullName evidence="2">Uncharacterized protein</fullName>
    </submittedName>
</protein>
<sequence>MMIPESRDDVGVADARPIEPPHLKCAHSVELVVVGSSAVHGGAQRPLVYALGHRVEFKELRFRAEHAGKTTEHSCKLSPVFFTMSLQQAKNYQAALTVKAKQLAQAYNDDSRSSGDEMNIADGNNSDDEMNNYKNRKSNDDDNCSNSKNDHDAKK</sequence>
<evidence type="ECO:0000313" key="2">
    <source>
        <dbReference type="EMBL" id="KAH8035993.1"/>
    </source>
</evidence>
<proteinExistence type="predicted"/>